<protein>
    <recommendedName>
        <fullName evidence="2">Peptidase A1 domain-containing protein</fullName>
    </recommendedName>
</protein>
<dbReference type="EMBL" id="JRKL02006554">
    <property type="protein sequence ID" value="KAF3948787.1"/>
    <property type="molecule type" value="Genomic_DNA"/>
</dbReference>
<dbReference type="GO" id="GO:0006508">
    <property type="term" value="P:proteolysis"/>
    <property type="evidence" value="ECO:0007669"/>
    <property type="project" value="InterPro"/>
</dbReference>
<dbReference type="InterPro" id="IPR032861">
    <property type="entry name" value="TAXi_N"/>
</dbReference>
<name>A0A8J4QCW6_9ROSI</name>
<comment type="similarity">
    <text evidence="1">Belongs to the peptidase A1 family.</text>
</comment>
<dbReference type="PROSITE" id="PS00141">
    <property type="entry name" value="ASP_PROTEASE"/>
    <property type="match status" value="1"/>
</dbReference>
<sequence>MKVTNVKKCANRTKTNRTLQPLDQQQQQLEEEVQTLTYPNCLLLLSSTSPTTTRETLQNLTQGLQNPRPLSSRARHGPCQLAHHQAPARPPWRQEVGKPSKPFYMVLDTGSDVNWLQCQPCSDCYQQSDPIFNPSDSVSYNPLSCASSQCSLLDRGYTDDSVCVG</sequence>
<proteinExistence type="inferred from homology"/>
<dbReference type="Proteomes" id="UP000737018">
    <property type="component" value="Unassembled WGS sequence"/>
</dbReference>
<evidence type="ECO:0000259" key="2">
    <source>
        <dbReference type="PROSITE" id="PS51767"/>
    </source>
</evidence>
<dbReference type="InterPro" id="IPR001461">
    <property type="entry name" value="Aspartic_peptidase_A1"/>
</dbReference>
<reference evidence="3" key="1">
    <citation type="submission" date="2020-03" db="EMBL/GenBank/DDBJ databases">
        <title>Castanea mollissima Vanexum genome sequencing.</title>
        <authorList>
            <person name="Staton M."/>
        </authorList>
    </citation>
    <scope>NUCLEOTIDE SEQUENCE</scope>
    <source>
        <tissue evidence="3">Leaf</tissue>
    </source>
</reference>
<dbReference type="PROSITE" id="PS51767">
    <property type="entry name" value="PEPTIDASE_A1"/>
    <property type="match status" value="1"/>
</dbReference>
<dbReference type="Gene3D" id="2.40.70.10">
    <property type="entry name" value="Acid Proteases"/>
    <property type="match status" value="1"/>
</dbReference>
<dbReference type="PANTHER" id="PTHR13683:SF274">
    <property type="entry name" value="PROTEIN ASPARTIC PROTEASE IN GUARD CELL 1"/>
    <property type="match status" value="1"/>
</dbReference>
<dbReference type="InterPro" id="IPR001969">
    <property type="entry name" value="Aspartic_peptidase_AS"/>
</dbReference>
<accession>A0A8J4QCW6</accession>
<evidence type="ECO:0000256" key="1">
    <source>
        <dbReference type="ARBA" id="ARBA00007447"/>
    </source>
</evidence>
<evidence type="ECO:0000313" key="3">
    <source>
        <dbReference type="EMBL" id="KAF3948787.1"/>
    </source>
</evidence>
<gene>
    <name evidence="3" type="ORF">CMV_025258</name>
</gene>
<dbReference type="SUPFAM" id="SSF50630">
    <property type="entry name" value="Acid proteases"/>
    <property type="match status" value="1"/>
</dbReference>
<dbReference type="InterPro" id="IPR033121">
    <property type="entry name" value="PEPTIDASE_A1"/>
</dbReference>
<dbReference type="GO" id="GO:0004190">
    <property type="term" value="F:aspartic-type endopeptidase activity"/>
    <property type="evidence" value="ECO:0007669"/>
    <property type="project" value="InterPro"/>
</dbReference>
<dbReference type="AlphaFoldDB" id="A0A8J4QCW6"/>
<dbReference type="InterPro" id="IPR021109">
    <property type="entry name" value="Peptidase_aspartic_dom_sf"/>
</dbReference>
<keyword evidence="4" id="KW-1185">Reference proteome</keyword>
<evidence type="ECO:0000313" key="4">
    <source>
        <dbReference type="Proteomes" id="UP000737018"/>
    </source>
</evidence>
<dbReference type="OrthoDB" id="2747330at2759"/>
<feature type="domain" description="Peptidase A1" evidence="2">
    <location>
        <begin position="90"/>
        <end position="165"/>
    </location>
</feature>
<dbReference type="Pfam" id="PF14543">
    <property type="entry name" value="TAXi_N"/>
    <property type="match status" value="1"/>
</dbReference>
<dbReference type="PANTHER" id="PTHR13683">
    <property type="entry name" value="ASPARTYL PROTEASES"/>
    <property type="match status" value="1"/>
</dbReference>
<comment type="caution">
    <text evidence="3">The sequence shown here is derived from an EMBL/GenBank/DDBJ whole genome shotgun (WGS) entry which is preliminary data.</text>
</comment>
<organism evidence="3 4">
    <name type="scientific">Castanea mollissima</name>
    <name type="common">Chinese chestnut</name>
    <dbReference type="NCBI Taxonomy" id="60419"/>
    <lineage>
        <taxon>Eukaryota</taxon>
        <taxon>Viridiplantae</taxon>
        <taxon>Streptophyta</taxon>
        <taxon>Embryophyta</taxon>
        <taxon>Tracheophyta</taxon>
        <taxon>Spermatophyta</taxon>
        <taxon>Magnoliopsida</taxon>
        <taxon>eudicotyledons</taxon>
        <taxon>Gunneridae</taxon>
        <taxon>Pentapetalae</taxon>
        <taxon>rosids</taxon>
        <taxon>fabids</taxon>
        <taxon>Fagales</taxon>
        <taxon>Fagaceae</taxon>
        <taxon>Castanea</taxon>
    </lineage>
</organism>